<organism evidence="3 4">
    <name type="scientific">Leucocoprinus birnbaumii</name>
    <dbReference type="NCBI Taxonomy" id="56174"/>
    <lineage>
        <taxon>Eukaryota</taxon>
        <taxon>Fungi</taxon>
        <taxon>Dikarya</taxon>
        <taxon>Basidiomycota</taxon>
        <taxon>Agaricomycotina</taxon>
        <taxon>Agaricomycetes</taxon>
        <taxon>Agaricomycetidae</taxon>
        <taxon>Agaricales</taxon>
        <taxon>Agaricineae</taxon>
        <taxon>Agaricaceae</taxon>
        <taxon>Leucocoprinus</taxon>
    </lineage>
</organism>
<reference evidence="3" key="1">
    <citation type="submission" date="2022-07" db="EMBL/GenBank/DDBJ databases">
        <title>Genome Sequence of Leucocoprinus birnbaumii.</title>
        <authorList>
            <person name="Buettner E."/>
        </authorList>
    </citation>
    <scope>NUCLEOTIDE SEQUENCE</scope>
    <source>
        <strain evidence="3">VT141</strain>
    </source>
</reference>
<dbReference type="EMBL" id="JANIEX010002173">
    <property type="protein sequence ID" value="KAJ3551647.1"/>
    <property type="molecule type" value="Genomic_DNA"/>
</dbReference>
<gene>
    <name evidence="3" type="ORF">NP233_g13042</name>
</gene>
<evidence type="ECO:0000313" key="3">
    <source>
        <dbReference type="EMBL" id="KAJ3551647.1"/>
    </source>
</evidence>
<feature type="compositionally biased region" description="Polar residues" evidence="1">
    <location>
        <begin position="163"/>
        <end position="173"/>
    </location>
</feature>
<sequence>MSPSECRSSPCIIAKYFSNSDSASTEGPGGHHPSNLPLILDIPRERHHASTDGLAEYRLEIAPSQLVHIIASGVHGLRQPKGVHEWSSSGSEDDMDMGGEGSKGQGKSKRKRARHQESINPESHLLLWMPTCIVDPVEGQLVREFRENQAQKELKKSSKKKQVLSTSASQSNVREQTVAAAADSSMESNVMFIDLT</sequence>
<feature type="region of interest" description="Disordered" evidence="1">
    <location>
        <begin position="78"/>
        <end position="118"/>
    </location>
</feature>
<evidence type="ECO:0000256" key="1">
    <source>
        <dbReference type="SAM" id="MobiDB-lite"/>
    </source>
</evidence>
<accession>A0AAD5VDL3</accession>
<dbReference type="AlphaFoldDB" id="A0AAD5VDL3"/>
<keyword evidence="4" id="KW-1185">Reference proteome</keyword>
<dbReference type="Pfam" id="PF18380">
    <property type="entry name" value="GEN1_C"/>
    <property type="match status" value="1"/>
</dbReference>
<name>A0AAD5VDL3_9AGAR</name>
<evidence type="ECO:0000259" key="2">
    <source>
        <dbReference type="Pfam" id="PF18380"/>
    </source>
</evidence>
<dbReference type="InterPro" id="IPR041177">
    <property type="entry name" value="GEN1_C"/>
</dbReference>
<protein>
    <recommendedName>
        <fullName evidence="2">Holliday junction resolvase Gen1 C-terminal domain-containing protein</fullName>
    </recommendedName>
</protein>
<evidence type="ECO:0000313" key="4">
    <source>
        <dbReference type="Proteomes" id="UP001213000"/>
    </source>
</evidence>
<proteinExistence type="predicted"/>
<feature type="region of interest" description="Disordered" evidence="1">
    <location>
        <begin position="153"/>
        <end position="173"/>
    </location>
</feature>
<comment type="caution">
    <text evidence="3">The sequence shown here is derived from an EMBL/GenBank/DDBJ whole genome shotgun (WGS) entry which is preliminary data.</text>
</comment>
<dbReference type="Proteomes" id="UP001213000">
    <property type="component" value="Unassembled WGS sequence"/>
</dbReference>
<feature type="domain" description="Holliday junction resolvase Gen1 C-terminal" evidence="2">
    <location>
        <begin position="38"/>
        <end position="147"/>
    </location>
</feature>